<comment type="similarity">
    <text evidence="1">Belongs to the bacterial microcompartments protein family. CsoS1 subfamily.</text>
</comment>
<dbReference type="EMBL" id="JACOQK010000001">
    <property type="protein sequence ID" value="MBC5787344.1"/>
    <property type="molecule type" value="Genomic_DNA"/>
</dbReference>
<dbReference type="InterPro" id="IPR050575">
    <property type="entry name" value="BMC_shell"/>
</dbReference>
<evidence type="ECO:0000313" key="5">
    <source>
        <dbReference type="EMBL" id="MBC5787344.1"/>
    </source>
</evidence>
<dbReference type="SMART" id="SM00877">
    <property type="entry name" value="BMC"/>
    <property type="match status" value="1"/>
</dbReference>
<accession>A0ABR7IQB7</accession>
<evidence type="ECO:0000256" key="1">
    <source>
        <dbReference type="ARBA" id="ARBA00023780"/>
    </source>
</evidence>
<dbReference type="Gene3D" id="3.30.70.1710">
    <property type="match status" value="1"/>
</dbReference>
<evidence type="ECO:0000313" key="6">
    <source>
        <dbReference type="Proteomes" id="UP000649151"/>
    </source>
</evidence>
<evidence type="ECO:0000259" key="4">
    <source>
        <dbReference type="PROSITE" id="PS51930"/>
    </source>
</evidence>
<dbReference type="PROSITE" id="PS51930">
    <property type="entry name" value="BMC_2"/>
    <property type="match status" value="1"/>
</dbReference>
<feature type="domain" description="BMC" evidence="4">
    <location>
        <begin position="4"/>
        <end position="88"/>
    </location>
</feature>
<dbReference type="InterPro" id="IPR000249">
    <property type="entry name" value="BMC_dom"/>
</dbReference>
<keyword evidence="6" id="KW-1185">Reference proteome</keyword>
<comment type="subcellular location">
    <subcellularLocation>
        <location evidence="2">Bacterial microcompartment</location>
    </subcellularLocation>
</comment>
<sequence>MMEALGMVETRGLVAAIEATDAMVKAANVTLIGSEKIGSGLVCVMVRGDVGAVKAAVEAGGQAGSRLGEVVATHVIPRPHSDTTKLFPNL</sequence>
<dbReference type="SUPFAM" id="SSF143414">
    <property type="entry name" value="CcmK-like"/>
    <property type="match status" value="1"/>
</dbReference>
<evidence type="ECO:0000256" key="2">
    <source>
        <dbReference type="ARBA" id="ARBA00024322"/>
    </source>
</evidence>
<protein>
    <submittedName>
        <fullName evidence="5">BMC domain-containing protein</fullName>
    </submittedName>
</protein>
<dbReference type="Proteomes" id="UP000649151">
    <property type="component" value="Unassembled WGS sequence"/>
</dbReference>
<organism evidence="5 6">
    <name type="scientific">Clostridium facile</name>
    <dbReference type="NCBI Taxonomy" id="2763035"/>
    <lineage>
        <taxon>Bacteria</taxon>
        <taxon>Bacillati</taxon>
        <taxon>Bacillota</taxon>
        <taxon>Clostridia</taxon>
        <taxon>Eubacteriales</taxon>
        <taxon>Clostridiaceae</taxon>
        <taxon>Clostridium</taxon>
    </lineage>
</organism>
<dbReference type="CDD" id="cd07045">
    <property type="entry name" value="BMC_CcmK_like"/>
    <property type="match status" value="1"/>
</dbReference>
<dbReference type="InterPro" id="IPR037233">
    <property type="entry name" value="CcmK-like_sf"/>
</dbReference>
<dbReference type="PROSITE" id="PS01139">
    <property type="entry name" value="BMC_1"/>
    <property type="match status" value="1"/>
</dbReference>
<proteinExistence type="inferred from homology"/>
<dbReference type="InterPro" id="IPR020808">
    <property type="entry name" value="Bact_microcomp_CS"/>
</dbReference>
<gene>
    <name evidence="5" type="ORF">H8Z77_04790</name>
</gene>
<dbReference type="Pfam" id="PF00936">
    <property type="entry name" value="BMC"/>
    <property type="match status" value="1"/>
</dbReference>
<name>A0ABR7IQB7_9CLOT</name>
<comment type="caution">
    <text evidence="5">The sequence shown here is derived from an EMBL/GenBank/DDBJ whole genome shotgun (WGS) entry which is preliminary data.</text>
</comment>
<dbReference type="PANTHER" id="PTHR33941">
    <property type="entry name" value="PROPANEDIOL UTILIZATION PROTEIN PDUA"/>
    <property type="match status" value="1"/>
</dbReference>
<keyword evidence="3" id="KW-1283">Bacterial microcompartment</keyword>
<evidence type="ECO:0000256" key="3">
    <source>
        <dbReference type="ARBA" id="ARBA00024446"/>
    </source>
</evidence>
<reference evidence="5 6" key="1">
    <citation type="submission" date="2020-08" db="EMBL/GenBank/DDBJ databases">
        <title>Genome public.</title>
        <authorList>
            <person name="Liu C."/>
            <person name="Sun Q."/>
        </authorList>
    </citation>
    <scope>NUCLEOTIDE SEQUENCE [LARGE SCALE GENOMIC DNA]</scope>
    <source>
        <strain evidence="5 6">NSJ-27</strain>
    </source>
</reference>
<dbReference type="PANTHER" id="PTHR33941:SF11">
    <property type="entry name" value="BACTERIAL MICROCOMPARTMENT SHELL PROTEIN PDUJ"/>
    <property type="match status" value="1"/>
</dbReference>
<dbReference type="InterPro" id="IPR044872">
    <property type="entry name" value="CcmK/CsoS1_BMC"/>
</dbReference>